<feature type="domain" description="PTS EIIC type-2" evidence="10">
    <location>
        <begin position="14"/>
        <end position="353"/>
    </location>
</feature>
<protein>
    <submittedName>
        <fullName evidence="11">PTS system, fructose subfamily, IIC component</fullName>
    </submittedName>
</protein>
<evidence type="ECO:0000256" key="9">
    <source>
        <dbReference type="SAM" id="Phobius"/>
    </source>
</evidence>
<keyword evidence="12" id="KW-1185">Reference proteome</keyword>
<keyword evidence="6 9" id="KW-0812">Transmembrane</keyword>
<feature type="transmembrane region" description="Helical" evidence="9">
    <location>
        <begin position="77"/>
        <end position="94"/>
    </location>
</feature>
<evidence type="ECO:0000259" key="10">
    <source>
        <dbReference type="PROSITE" id="PS51104"/>
    </source>
</evidence>
<feature type="transmembrane region" description="Helical" evidence="9">
    <location>
        <begin position="299"/>
        <end position="324"/>
    </location>
</feature>
<feature type="transmembrane region" description="Helical" evidence="9">
    <location>
        <begin position="227"/>
        <end position="247"/>
    </location>
</feature>
<evidence type="ECO:0000256" key="8">
    <source>
        <dbReference type="ARBA" id="ARBA00023136"/>
    </source>
</evidence>
<evidence type="ECO:0000256" key="1">
    <source>
        <dbReference type="ARBA" id="ARBA00004429"/>
    </source>
</evidence>
<dbReference type="NCBIfam" id="TIGR01427">
    <property type="entry name" value="PTS_IIC_fructo"/>
    <property type="match status" value="1"/>
</dbReference>
<sequence>MENEKGIKAKLLIFQQYMMTGISYMLPVTVIAGMTLGITALIGQLGGFAANDPELLTSSDAFVRNVVWANQIVGKNFMPVMFMVLSGYIAFAIVDRPGLAPGFLGGMLANMLGAGFVGALLAGFFAGFTVKFLNKNIKMNRKYMGVKTMVILPVVGSFIMIILSKVAIEPIGVGFTNLSKWFVESIGQGGGITLSAALGAARSVDYGGPVSKAAGTIGKQLFFDTGYSYIACMMGVVAPIGIGLATILDKFVVGKKVFSPQLQGNGLPSLILGLLGIQEGAIPFAVADPFTIIITMIGSGVAGAMGFAFGCEIFPISTFGFFTYPLVNNIIGFLISLVTGVMIICFGMIFRANHLYKKRQEASAEA</sequence>
<dbReference type="PANTHER" id="PTHR30505:SF0">
    <property type="entry name" value="FRUCTOSE-LIKE PTS SYSTEM EIIBC COMPONENT-RELATED"/>
    <property type="match status" value="1"/>
</dbReference>
<evidence type="ECO:0000256" key="2">
    <source>
        <dbReference type="ARBA" id="ARBA00022448"/>
    </source>
</evidence>
<feature type="transmembrane region" description="Helical" evidence="9">
    <location>
        <begin position="150"/>
        <end position="168"/>
    </location>
</feature>
<feature type="transmembrane region" description="Helical" evidence="9">
    <location>
        <begin position="21"/>
        <end position="42"/>
    </location>
</feature>
<evidence type="ECO:0000313" key="12">
    <source>
        <dbReference type="Proteomes" id="UP000198948"/>
    </source>
</evidence>
<feature type="transmembrane region" description="Helical" evidence="9">
    <location>
        <begin position="330"/>
        <end position="350"/>
    </location>
</feature>
<dbReference type="GO" id="GO:0005886">
    <property type="term" value="C:plasma membrane"/>
    <property type="evidence" value="ECO:0007669"/>
    <property type="project" value="UniProtKB-SubCell"/>
</dbReference>
<dbReference type="STRING" id="142588.SAMN04488559_11561"/>
<keyword evidence="2" id="KW-0813">Transport</keyword>
<evidence type="ECO:0000256" key="3">
    <source>
        <dbReference type="ARBA" id="ARBA00022475"/>
    </source>
</evidence>
<proteinExistence type="predicted"/>
<dbReference type="GO" id="GO:0009401">
    <property type="term" value="P:phosphoenolpyruvate-dependent sugar phosphotransferase system"/>
    <property type="evidence" value="ECO:0007669"/>
    <property type="project" value="UniProtKB-KW"/>
</dbReference>
<evidence type="ECO:0000256" key="7">
    <source>
        <dbReference type="ARBA" id="ARBA00022989"/>
    </source>
</evidence>
<accession>A0A1H9TQJ2</accession>
<name>A0A1H9TQJ2_9LACT</name>
<dbReference type="Proteomes" id="UP000198948">
    <property type="component" value="Unassembled WGS sequence"/>
</dbReference>
<dbReference type="InterPro" id="IPR006327">
    <property type="entry name" value="PTS_IIC_fruc"/>
</dbReference>
<gene>
    <name evidence="11" type="ORF">SAMN04488559_11561</name>
</gene>
<dbReference type="InterPro" id="IPR013014">
    <property type="entry name" value="PTS_EIIC_2"/>
</dbReference>
<evidence type="ECO:0000313" key="11">
    <source>
        <dbReference type="EMBL" id="SER99328.1"/>
    </source>
</evidence>
<evidence type="ECO:0000256" key="5">
    <source>
        <dbReference type="ARBA" id="ARBA00022683"/>
    </source>
</evidence>
<organism evidence="11 12">
    <name type="scientific">Isobaculum melis</name>
    <dbReference type="NCBI Taxonomy" id="142588"/>
    <lineage>
        <taxon>Bacteria</taxon>
        <taxon>Bacillati</taxon>
        <taxon>Bacillota</taxon>
        <taxon>Bacilli</taxon>
        <taxon>Lactobacillales</taxon>
        <taxon>Carnobacteriaceae</taxon>
        <taxon>Isobaculum</taxon>
    </lineage>
</organism>
<dbReference type="InterPro" id="IPR050864">
    <property type="entry name" value="Bacterial_PTS_Sugar_Transport"/>
</dbReference>
<keyword evidence="7 9" id="KW-1133">Transmembrane helix</keyword>
<dbReference type="PROSITE" id="PS51104">
    <property type="entry name" value="PTS_EIIC_TYPE_2"/>
    <property type="match status" value="1"/>
</dbReference>
<evidence type="ECO:0000256" key="6">
    <source>
        <dbReference type="ARBA" id="ARBA00022692"/>
    </source>
</evidence>
<dbReference type="GO" id="GO:0008982">
    <property type="term" value="F:protein-N(PI)-phosphohistidine-sugar phosphotransferase activity"/>
    <property type="evidence" value="ECO:0007669"/>
    <property type="project" value="InterPro"/>
</dbReference>
<keyword evidence="3" id="KW-1003">Cell membrane</keyword>
<dbReference type="PANTHER" id="PTHR30505">
    <property type="entry name" value="FRUCTOSE-LIKE PERMEASE"/>
    <property type="match status" value="1"/>
</dbReference>
<dbReference type="AlphaFoldDB" id="A0A1H9TQJ2"/>
<keyword evidence="8 9" id="KW-0472">Membrane</keyword>
<dbReference type="RefSeq" id="WP_092653245.1">
    <property type="nucleotide sequence ID" value="NZ_FOHA01000015.1"/>
</dbReference>
<keyword evidence="4" id="KW-0762">Sugar transport</keyword>
<evidence type="ECO:0000256" key="4">
    <source>
        <dbReference type="ARBA" id="ARBA00022597"/>
    </source>
</evidence>
<reference evidence="11 12" key="1">
    <citation type="submission" date="2016-10" db="EMBL/GenBank/DDBJ databases">
        <authorList>
            <person name="de Groot N.N."/>
        </authorList>
    </citation>
    <scope>NUCLEOTIDE SEQUENCE [LARGE SCALE GENOMIC DNA]</scope>
    <source>
        <strain evidence="11 12">DSM 13760</strain>
    </source>
</reference>
<dbReference type="GO" id="GO:0090563">
    <property type="term" value="F:protein-phosphocysteine-sugar phosphotransferase activity"/>
    <property type="evidence" value="ECO:0007669"/>
    <property type="project" value="TreeGrafter"/>
</dbReference>
<feature type="transmembrane region" description="Helical" evidence="9">
    <location>
        <begin position="106"/>
        <end position="130"/>
    </location>
</feature>
<comment type="subcellular location">
    <subcellularLocation>
        <location evidence="1">Cell inner membrane</location>
        <topology evidence="1">Multi-pass membrane protein</topology>
    </subcellularLocation>
</comment>
<dbReference type="OrthoDB" id="9782569at2"/>
<dbReference type="EMBL" id="FOHA01000015">
    <property type="protein sequence ID" value="SER99328.1"/>
    <property type="molecule type" value="Genomic_DNA"/>
</dbReference>
<keyword evidence="5" id="KW-0598">Phosphotransferase system</keyword>
<dbReference type="GO" id="GO:0005351">
    <property type="term" value="F:carbohydrate:proton symporter activity"/>
    <property type="evidence" value="ECO:0007669"/>
    <property type="project" value="InterPro"/>
</dbReference>